<evidence type="ECO:0000256" key="5">
    <source>
        <dbReference type="ARBA" id="ARBA00022692"/>
    </source>
</evidence>
<proteinExistence type="inferred from homology"/>
<protein>
    <submittedName>
        <fullName evidence="14">Uncharacterized protein</fullName>
    </submittedName>
</protein>
<name>A0AAD9NSX3_RIDPI</name>
<evidence type="ECO:0000256" key="2">
    <source>
        <dbReference type="ARBA" id="ARBA00004236"/>
    </source>
</evidence>
<dbReference type="InterPro" id="IPR006201">
    <property type="entry name" value="Neur_channel"/>
</dbReference>
<dbReference type="SUPFAM" id="SSF90112">
    <property type="entry name" value="Neurotransmitter-gated ion-channel transmembrane pore"/>
    <property type="match status" value="1"/>
</dbReference>
<dbReference type="InterPro" id="IPR018000">
    <property type="entry name" value="Neurotransmitter_ion_chnl_CS"/>
</dbReference>
<keyword evidence="10 11" id="KW-0407">Ion channel</keyword>
<feature type="transmembrane region" description="Helical" evidence="11">
    <location>
        <begin position="304"/>
        <end position="326"/>
    </location>
</feature>
<organism evidence="14 15">
    <name type="scientific">Ridgeia piscesae</name>
    <name type="common">Tubeworm</name>
    <dbReference type="NCBI Taxonomy" id="27915"/>
    <lineage>
        <taxon>Eukaryota</taxon>
        <taxon>Metazoa</taxon>
        <taxon>Spiralia</taxon>
        <taxon>Lophotrochozoa</taxon>
        <taxon>Annelida</taxon>
        <taxon>Polychaeta</taxon>
        <taxon>Sedentaria</taxon>
        <taxon>Canalipalpata</taxon>
        <taxon>Sabellida</taxon>
        <taxon>Siboglinidae</taxon>
        <taxon>Ridgeia</taxon>
    </lineage>
</organism>
<dbReference type="CDD" id="cd18991">
    <property type="entry name" value="LGIC_ECD_GlyR"/>
    <property type="match status" value="1"/>
</dbReference>
<keyword evidence="4" id="KW-1003">Cell membrane</keyword>
<evidence type="ECO:0000313" key="15">
    <source>
        <dbReference type="Proteomes" id="UP001209878"/>
    </source>
</evidence>
<dbReference type="CDD" id="cd19049">
    <property type="entry name" value="LGIC_TM_anion"/>
    <property type="match status" value="1"/>
</dbReference>
<feature type="domain" description="Neurotransmitter-gated ion-channel ligand-binding" evidence="12">
    <location>
        <begin position="42"/>
        <end position="238"/>
    </location>
</feature>
<accession>A0AAD9NSX3</accession>
<dbReference type="SUPFAM" id="SSF63712">
    <property type="entry name" value="Nicotinic receptor ligand binding domain-like"/>
    <property type="match status" value="1"/>
</dbReference>
<comment type="subcellular location">
    <subcellularLocation>
        <location evidence="2">Cell membrane</location>
    </subcellularLocation>
    <subcellularLocation>
        <location evidence="1">Membrane</location>
        <topology evidence="1">Multi-pass membrane protein</topology>
    </subcellularLocation>
</comment>
<gene>
    <name evidence="14" type="ORF">NP493_390g02000</name>
</gene>
<evidence type="ECO:0000259" key="13">
    <source>
        <dbReference type="Pfam" id="PF02932"/>
    </source>
</evidence>
<keyword evidence="5 11" id="KW-0812">Transmembrane</keyword>
<dbReference type="InterPro" id="IPR038050">
    <property type="entry name" value="Neuro_actylchol_rec"/>
</dbReference>
<feature type="transmembrane region" description="Helical" evidence="11">
    <location>
        <begin position="268"/>
        <end position="284"/>
    </location>
</feature>
<dbReference type="GO" id="GO:0005886">
    <property type="term" value="C:plasma membrane"/>
    <property type="evidence" value="ECO:0007669"/>
    <property type="project" value="UniProtKB-SubCell"/>
</dbReference>
<evidence type="ECO:0000256" key="8">
    <source>
        <dbReference type="ARBA" id="ARBA00023065"/>
    </source>
</evidence>
<dbReference type="AlphaFoldDB" id="A0AAD9NSX3"/>
<keyword evidence="7 11" id="KW-1133">Transmembrane helix</keyword>
<dbReference type="Gene3D" id="2.70.170.10">
    <property type="entry name" value="Neurotransmitter-gated ion-channel ligand-binding domain"/>
    <property type="match status" value="1"/>
</dbReference>
<feature type="transmembrane region" description="Helical" evidence="11">
    <location>
        <begin position="239"/>
        <end position="261"/>
    </location>
</feature>
<dbReference type="PANTHER" id="PTHR18945">
    <property type="entry name" value="NEUROTRANSMITTER GATED ION CHANNEL"/>
    <property type="match status" value="1"/>
</dbReference>
<dbReference type="GO" id="GO:0004888">
    <property type="term" value="F:transmembrane signaling receptor activity"/>
    <property type="evidence" value="ECO:0007669"/>
    <property type="project" value="InterPro"/>
</dbReference>
<dbReference type="EMBL" id="JAODUO010000389">
    <property type="protein sequence ID" value="KAK2181597.1"/>
    <property type="molecule type" value="Genomic_DNA"/>
</dbReference>
<keyword evidence="8 11" id="KW-0406">Ion transport</keyword>
<keyword evidence="3 11" id="KW-0813">Transport</keyword>
<dbReference type="Pfam" id="PF02932">
    <property type="entry name" value="Neur_chan_memb"/>
    <property type="match status" value="1"/>
</dbReference>
<dbReference type="NCBIfam" id="TIGR00860">
    <property type="entry name" value="LIC"/>
    <property type="match status" value="1"/>
</dbReference>
<dbReference type="InterPro" id="IPR006028">
    <property type="entry name" value="GABAA/Glycine_rcpt"/>
</dbReference>
<dbReference type="FunFam" id="2.70.170.10:FF:000045">
    <property type="entry name" value="Predicted protein"/>
    <property type="match status" value="1"/>
</dbReference>
<keyword evidence="15" id="KW-1185">Reference proteome</keyword>
<dbReference type="InterPro" id="IPR036719">
    <property type="entry name" value="Neuro-gated_channel_TM_sf"/>
</dbReference>
<dbReference type="PRINTS" id="PR00252">
    <property type="entry name" value="NRIONCHANNEL"/>
</dbReference>
<dbReference type="Pfam" id="PF02931">
    <property type="entry name" value="Neur_chan_LBD"/>
    <property type="match status" value="1"/>
</dbReference>
<dbReference type="Gene3D" id="1.20.58.390">
    <property type="entry name" value="Neurotransmitter-gated ion-channel transmembrane domain"/>
    <property type="match status" value="1"/>
</dbReference>
<evidence type="ECO:0000256" key="4">
    <source>
        <dbReference type="ARBA" id="ARBA00022475"/>
    </source>
</evidence>
<feature type="domain" description="Neurotransmitter-gated ion-channel transmembrane" evidence="13">
    <location>
        <begin position="246"/>
        <end position="362"/>
    </location>
</feature>
<keyword evidence="9 11" id="KW-0472">Membrane</keyword>
<reference evidence="14" key="1">
    <citation type="journal article" date="2023" name="Mol. Biol. Evol.">
        <title>Third-Generation Sequencing Reveals the Adaptive Role of the Epigenome in Three Deep-Sea Polychaetes.</title>
        <authorList>
            <person name="Perez M."/>
            <person name="Aroh O."/>
            <person name="Sun Y."/>
            <person name="Lan Y."/>
            <person name="Juniper S.K."/>
            <person name="Young C.R."/>
            <person name="Angers B."/>
            <person name="Qian P.Y."/>
        </authorList>
    </citation>
    <scope>NUCLEOTIDE SEQUENCE</scope>
    <source>
        <strain evidence="14">R07B-5</strain>
    </source>
</reference>
<dbReference type="InterPro" id="IPR006202">
    <property type="entry name" value="Neur_chan_lig-bd"/>
</dbReference>
<feature type="chain" id="PRO_5041782684" evidence="11">
    <location>
        <begin position="26"/>
        <end position="410"/>
    </location>
</feature>
<sequence length="410" mass="47957">MSRGRQGDHALFIVVLLRGLMVGYSLWDSRPNKTAQVAGSVPKDYQKSEPPGSPTMVDLGIYINGFYDISEQTMDYSLNMYLRQQWTDPRLKFTPFNNKTIQSVKMQDGMWEKIWVPDVFFRNEKKASYHYITTPNRLLNLHSDGRLWYVTKITAKLSCPMRLHKYPLDTQECPMMFESFGYTMDHIIYHWLPNPVQFEDHLELPQFRLITYDLKDCSQNYTTGAYPCLEVKFVLKRDIGFYMIQLYIPSVLIVILSWVAFWISVDAIPARVTIGLLTVLTMTTQSTGARTSLPRVSYIKAIDVWMSTCLLFVFASLLEFAVVNVFSRKEVKQRRRTMTKMTIRDEEVALEQVNMVTHNGRDYRHVREKRHIIDTGGRQKARHIDKISRKLFPLAFLSFNMIYWLAYILG</sequence>
<evidence type="ECO:0000256" key="9">
    <source>
        <dbReference type="ARBA" id="ARBA00023136"/>
    </source>
</evidence>
<dbReference type="PROSITE" id="PS00236">
    <property type="entry name" value="NEUROTR_ION_CHANNEL"/>
    <property type="match status" value="1"/>
</dbReference>
<evidence type="ECO:0000256" key="3">
    <source>
        <dbReference type="ARBA" id="ARBA00022448"/>
    </source>
</evidence>
<dbReference type="PRINTS" id="PR00253">
    <property type="entry name" value="GABAARECEPTR"/>
</dbReference>
<feature type="transmembrane region" description="Helical" evidence="11">
    <location>
        <begin position="391"/>
        <end position="409"/>
    </location>
</feature>
<evidence type="ECO:0000256" key="6">
    <source>
        <dbReference type="ARBA" id="ARBA00022729"/>
    </source>
</evidence>
<evidence type="ECO:0000256" key="7">
    <source>
        <dbReference type="ARBA" id="ARBA00022989"/>
    </source>
</evidence>
<feature type="signal peptide" evidence="11">
    <location>
        <begin position="1"/>
        <end position="25"/>
    </location>
</feature>
<dbReference type="InterPro" id="IPR036734">
    <property type="entry name" value="Neur_chan_lig-bd_sf"/>
</dbReference>
<evidence type="ECO:0000259" key="12">
    <source>
        <dbReference type="Pfam" id="PF02931"/>
    </source>
</evidence>
<evidence type="ECO:0000256" key="11">
    <source>
        <dbReference type="RuleBase" id="RU000687"/>
    </source>
</evidence>
<evidence type="ECO:0000313" key="14">
    <source>
        <dbReference type="EMBL" id="KAK2181597.1"/>
    </source>
</evidence>
<comment type="caution">
    <text evidence="14">The sequence shown here is derived from an EMBL/GenBank/DDBJ whole genome shotgun (WGS) entry which is preliminary data.</text>
</comment>
<keyword evidence="6 11" id="KW-0732">Signal</keyword>
<evidence type="ECO:0000256" key="1">
    <source>
        <dbReference type="ARBA" id="ARBA00004141"/>
    </source>
</evidence>
<dbReference type="InterPro" id="IPR006029">
    <property type="entry name" value="Neurotrans-gated_channel_TM"/>
</dbReference>
<comment type="similarity">
    <text evidence="11">Belongs to the ligand-gated ion channel (TC 1.A.9) family.</text>
</comment>
<dbReference type="Proteomes" id="UP001209878">
    <property type="component" value="Unassembled WGS sequence"/>
</dbReference>
<dbReference type="GO" id="GO:0005230">
    <property type="term" value="F:extracellular ligand-gated monoatomic ion channel activity"/>
    <property type="evidence" value="ECO:0007669"/>
    <property type="project" value="InterPro"/>
</dbReference>
<evidence type="ECO:0000256" key="10">
    <source>
        <dbReference type="ARBA" id="ARBA00023303"/>
    </source>
</evidence>